<dbReference type="Proteomes" id="UP001060919">
    <property type="component" value="Chromosome"/>
</dbReference>
<evidence type="ECO:0000259" key="1">
    <source>
        <dbReference type="Pfam" id="PF19993"/>
    </source>
</evidence>
<protein>
    <submittedName>
        <fullName evidence="2">50S ribosome-binding GTPase</fullName>
    </submittedName>
</protein>
<dbReference type="AlphaFoldDB" id="A0A916DUB8"/>
<dbReference type="KEGG" id="aup:AsAng_0031210"/>
<proteinExistence type="predicted"/>
<dbReference type="InterPro" id="IPR045528">
    <property type="entry name" value="DO-GTPase2"/>
</dbReference>
<evidence type="ECO:0000313" key="3">
    <source>
        <dbReference type="Proteomes" id="UP001060919"/>
    </source>
</evidence>
<accession>A0A916DUB8</accession>
<feature type="domain" description="Double-GTPase 2" evidence="1">
    <location>
        <begin position="76"/>
        <end position="286"/>
    </location>
</feature>
<dbReference type="InterPro" id="IPR027417">
    <property type="entry name" value="P-loop_NTPase"/>
</dbReference>
<dbReference type="RefSeq" id="WP_264793471.1">
    <property type="nucleotide sequence ID" value="NZ_AP026867.1"/>
</dbReference>
<organism evidence="2 3">
    <name type="scientific">Aureispira anguillae</name>
    <dbReference type="NCBI Taxonomy" id="2864201"/>
    <lineage>
        <taxon>Bacteria</taxon>
        <taxon>Pseudomonadati</taxon>
        <taxon>Bacteroidota</taxon>
        <taxon>Saprospiria</taxon>
        <taxon>Saprospirales</taxon>
        <taxon>Saprospiraceae</taxon>
        <taxon>Aureispira</taxon>
    </lineage>
</organism>
<dbReference type="Pfam" id="PF19993">
    <property type="entry name" value="DO-GTPase2"/>
    <property type="match status" value="1"/>
</dbReference>
<gene>
    <name evidence="2" type="ORF">AsAng_0031210</name>
</gene>
<dbReference type="Gene3D" id="3.40.50.300">
    <property type="entry name" value="P-loop containing nucleotide triphosphate hydrolases"/>
    <property type="match status" value="1"/>
</dbReference>
<dbReference type="SUPFAM" id="SSF52540">
    <property type="entry name" value="P-loop containing nucleoside triphosphate hydrolases"/>
    <property type="match status" value="1"/>
</dbReference>
<name>A0A916DUB8_9BACT</name>
<evidence type="ECO:0000313" key="2">
    <source>
        <dbReference type="EMBL" id="BDS12400.1"/>
    </source>
</evidence>
<keyword evidence="3" id="KW-1185">Reference proteome</keyword>
<dbReference type="EMBL" id="AP026867">
    <property type="protein sequence ID" value="BDS12400.1"/>
    <property type="molecule type" value="Genomic_DNA"/>
</dbReference>
<sequence length="324" mass="37683">MENTCSNPNCAAPAVDCHDIKKDYKNKCDHWLKNNPRKENKENKVVRKRKTDLPWTGEAFLYDQIDVISRRSSPYFIGIIGKANAGKTTFLAMLYTLLLRGEKFRKFEFAGTQTIIAWDRLYHTLNIQQNKVAFPNPTPSEYHRLLHIALKDKNKGQLKDILFSDASGEVFTWWAKKRNAENAENAQKIYLNSDAFILFIDCEDLIKRKNLAKIEIIDLAENLKRNLGNRPLVAVWSKSDKKDDVHPRIKESLEDELNDQFSQYNYIEIDISNFSKEDPDEVVHKNNIAVVDWLLERIEKTSSTKLLVDRVDKNDLFLNYKGND</sequence>
<reference evidence="2" key="1">
    <citation type="submission" date="2022-09" db="EMBL/GenBank/DDBJ databases">
        <title>Aureispira anguillicida sp. nov., isolated from Leptocephalus of Japanese eel Anguilla japonica.</title>
        <authorList>
            <person name="Yuasa K."/>
            <person name="Mekata T."/>
            <person name="Ikunari K."/>
        </authorList>
    </citation>
    <scope>NUCLEOTIDE SEQUENCE</scope>
    <source>
        <strain evidence="2">EL160426</strain>
    </source>
</reference>